<dbReference type="CDD" id="cd11452">
    <property type="entry name" value="bHLH_AtNAI1_like"/>
    <property type="match status" value="1"/>
</dbReference>
<evidence type="ECO:0000256" key="6">
    <source>
        <dbReference type="SAM" id="MobiDB-lite"/>
    </source>
</evidence>
<dbReference type="SMART" id="SM00353">
    <property type="entry name" value="HLH"/>
    <property type="match status" value="1"/>
</dbReference>
<dbReference type="PROSITE" id="PS50888">
    <property type="entry name" value="BHLH"/>
    <property type="match status" value="1"/>
</dbReference>
<dbReference type="PANTHER" id="PTHR34454:SF2">
    <property type="entry name" value="PROTEIN TUNICAMYCIN INDUCED 1"/>
    <property type="match status" value="1"/>
</dbReference>
<evidence type="ECO:0000256" key="2">
    <source>
        <dbReference type="ARBA" id="ARBA00023015"/>
    </source>
</evidence>
<dbReference type="SUPFAM" id="SSF47459">
    <property type="entry name" value="HLH, helix-loop-helix DNA-binding domain"/>
    <property type="match status" value="1"/>
</dbReference>
<evidence type="ECO:0000256" key="1">
    <source>
        <dbReference type="ARBA" id="ARBA00004123"/>
    </source>
</evidence>
<feature type="compositionally biased region" description="Polar residues" evidence="6">
    <location>
        <begin position="76"/>
        <end position="99"/>
    </location>
</feature>
<evidence type="ECO:0000256" key="3">
    <source>
        <dbReference type="ARBA" id="ARBA00023163"/>
    </source>
</evidence>
<evidence type="ECO:0000256" key="4">
    <source>
        <dbReference type="ARBA" id="ARBA00023242"/>
    </source>
</evidence>
<dbReference type="GO" id="GO:0046983">
    <property type="term" value="F:protein dimerization activity"/>
    <property type="evidence" value="ECO:0007669"/>
    <property type="project" value="InterPro"/>
</dbReference>
<dbReference type="InterPro" id="IPR011598">
    <property type="entry name" value="bHLH_dom"/>
</dbReference>
<accession>A0A7J7GBX9</accession>
<evidence type="ECO:0000259" key="7">
    <source>
        <dbReference type="PROSITE" id="PS50888"/>
    </source>
</evidence>
<dbReference type="Gene3D" id="4.10.280.10">
    <property type="entry name" value="Helix-loop-helix DNA-binding domain"/>
    <property type="match status" value="1"/>
</dbReference>
<organism evidence="8 9">
    <name type="scientific">Camellia sinensis</name>
    <name type="common">Tea plant</name>
    <name type="synonym">Thea sinensis</name>
    <dbReference type="NCBI Taxonomy" id="4442"/>
    <lineage>
        <taxon>Eukaryota</taxon>
        <taxon>Viridiplantae</taxon>
        <taxon>Streptophyta</taxon>
        <taxon>Embryophyta</taxon>
        <taxon>Tracheophyta</taxon>
        <taxon>Spermatophyta</taxon>
        <taxon>Magnoliopsida</taxon>
        <taxon>eudicotyledons</taxon>
        <taxon>Gunneridae</taxon>
        <taxon>Pentapetalae</taxon>
        <taxon>asterids</taxon>
        <taxon>Ericales</taxon>
        <taxon>Theaceae</taxon>
        <taxon>Camellia</taxon>
    </lineage>
</organism>
<dbReference type="InterPro" id="IPR036638">
    <property type="entry name" value="HLH_DNA-bd_sf"/>
</dbReference>
<proteinExistence type="predicted"/>
<dbReference type="Proteomes" id="UP000593564">
    <property type="component" value="Unassembled WGS sequence"/>
</dbReference>
<protein>
    <recommendedName>
        <fullName evidence="7">BHLH domain-containing protein</fullName>
    </recommendedName>
</protein>
<comment type="caution">
    <text evidence="8">The sequence shown here is derived from an EMBL/GenBank/DDBJ whole genome shotgun (WGS) entry which is preliminary data.</text>
</comment>
<dbReference type="EMBL" id="JACBKZ010000012">
    <property type="protein sequence ID" value="KAF5936998.1"/>
    <property type="molecule type" value="Genomic_DNA"/>
</dbReference>
<feature type="coiled-coil region" evidence="5">
    <location>
        <begin position="199"/>
        <end position="226"/>
    </location>
</feature>
<keyword evidence="3" id="KW-0804">Transcription</keyword>
<gene>
    <name evidence="8" type="ORF">HYC85_024504</name>
</gene>
<dbReference type="AlphaFoldDB" id="A0A7J7GBX9"/>
<dbReference type="Pfam" id="PF00010">
    <property type="entry name" value="HLH"/>
    <property type="match status" value="1"/>
</dbReference>
<reference evidence="9" key="1">
    <citation type="journal article" date="2020" name="Nat. Commun.">
        <title>Genome assembly of wild tea tree DASZ reveals pedigree and selection history of tea varieties.</title>
        <authorList>
            <person name="Zhang W."/>
            <person name="Zhang Y."/>
            <person name="Qiu H."/>
            <person name="Guo Y."/>
            <person name="Wan H."/>
            <person name="Zhang X."/>
            <person name="Scossa F."/>
            <person name="Alseekh S."/>
            <person name="Zhang Q."/>
            <person name="Wang P."/>
            <person name="Xu L."/>
            <person name="Schmidt M.H."/>
            <person name="Jia X."/>
            <person name="Li D."/>
            <person name="Zhu A."/>
            <person name="Guo F."/>
            <person name="Chen W."/>
            <person name="Ni D."/>
            <person name="Usadel B."/>
            <person name="Fernie A.R."/>
            <person name="Wen W."/>
        </authorList>
    </citation>
    <scope>NUCLEOTIDE SEQUENCE [LARGE SCALE GENOMIC DNA]</scope>
    <source>
        <strain evidence="9">cv. G240</strain>
    </source>
</reference>
<dbReference type="InterPro" id="IPR053283">
    <property type="entry name" value="TUNICAMYCIN_INDUCED_1"/>
</dbReference>
<feature type="domain" description="BHLH" evidence="7">
    <location>
        <begin position="160"/>
        <end position="209"/>
    </location>
</feature>
<reference evidence="8 9" key="2">
    <citation type="submission" date="2020-07" db="EMBL/GenBank/DDBJ databases">
        <title>Genome assembly of wild tea tree DASZ reveals pedigree and selection history of tea varieties.</title>
        <authorList>
            <person name="Zhang W."/>
        </authorList>
    </citation>
    <scope>NUCLEOTIDE SEQUENCE [LARGE SCALE GENOMIC DNA]</scope>
    <source>
        <strain evidence="9">cv. G240</strain>
        <tissue evidence="8">Leaf</tissue>
    </source>
</reference>
<keyword evidence="9" id="KW-1185">Reference proteome</keyword>
<evidence type="ECO:0000313" key="9">
    <source>
        <dbReference type="Proteomes" id="UP000593564"/>
    </source>
</evidence>
<comment type="subcellular location">
    <subcellularLocation>
        <location evidence="1">Nucleus</location>
    </subcellularLocation>
</comment>
<name>A0A7J7GBX9_CAMSI</name>
<feature type="region of interest" description="Disordered" evidence="6">
    <location>
        <begin position="65"/>
        <end position="99"/>
    </location>
</feature>
<keyword evidence="2" id="KW-0805">Transcription regulation</keyword>
<evidence type="ECO:0000313" key="8">
    <source>
        <dbReference type="EMBL" id="KAF5936998.1"/>
    </source>
</evidence>
<sequence length="775" mass="86000">MEISHIRGLPEFGMDDHAFLHQWPINSIDELNTVSLASSFEESLYHSFSHHPMFDLKPSLLETSHTSVVERPSKMPKTNSWNSSKTDHTSNSSPSQISFANPNYATQVSNIKPKDIVVSSKSISNLPSDVSASQGSFGNQNYMFKACQGSKRIITNTRLSSNQDHIIAERKRREKLSQRFIALSAIVPGLKKMDKASVLGDAIKYLKQLQERVKTLEEQEKKKSVESVVFVKKCEIYGEGDNSSSDENFSGGPYDEPLPEIEVRFCDKNVLIRIHCERRKGVVEKTMAEIEKLHLSIINSSVIAFGSSALDITISAQIVEIRYSVFGAIGDPIIVDGSDFNPGSQCSLPKAFSDLKEAIVKGLGFQAEDFKISGFDLRDALVGQSVAYEFDVEIDNKVIPFKLLEDVNRWEYVDLPIFREDNLKRPGEENGLVERRKIENGLPVLAPFQLAGSDGVVDTGCQRHEAFIASKLMRHLFEFYILHVYEFIEYEYLRLKHIFSHDVDAGELKKVILADGAVVTVKGARSVSLRHPIDFPLPLNRTHNGFAAGLLHLAEHLRHTSLTQDAQLLSLRIVGPTSLTSPTSTSPLSKNKLKLKRLAPGLVELSLPSKAKSIEAMSAIDLQGEATTLLTPDQFTMLWPLTSINGSNSNLLGFEALLSSVLGSKANEEGSFKLLKADVSARTFVKIGFGVEKKLKEGDKGFGLEGFPEWRTKPETMRMHFEVLAKVEGDKVVPERVMQVNPVVVEDTVAPNVLLGNMTMSTTPIVHPPPDPFTL</sequence>
<dbReference type="GO" id="GO:0005634">
    <property type="term" value="C:nucleus"/>
    <property type="evidence" value="ECO:0007669"/>
    <property type="project" value="UniProtKB-SubCell"/>
</dbReference>
<dbReference type="PANTHER" id="PTHR34454">
    <property type="entry name" value="TUNICAMYCIN INDUCED PROTEIN"/>
    <property type="match status" value="1"/>
</dbReference>
<evidence type="ECO:0000256" key="5">
    <source>
        <dbReference type="SAM" id="Coils"/>
    </source>
</evidence>
<keyword evidence="5" id="KW-0175">Coiled coil</keyword>
<keyword evidence="4" id="KW-0539">Nucleus</keyword>